<sequence>MANNELPPYDPYDQGPAWWTGHVDALAAAAVFVATIILTVISFPPYKVPEFAYAFGAPALFWAYERPSFKRFAWTVLGANAVAWTIILGWLHHVTWLGLFLLGPIVGAWVGSWFLAAWWVMPRMLGRNALERILCTFGLAGAWVVIEWTRTWLLSGFPWLPLAASQWDRVTILQIASYTGAWGVSFVLIAVNIGFAAYGHRLLREGKTGLQRRSQEFFACLFLLIVCVTVHVQETFNRGMFTVPLGRIAFIQPDIPQTVKWDPAKGPEILKVLERGTLVAGRTYPDLMLWPEASTPWAVRGDPEVQAWAENLVRRAGHPLLLGSIAVDHAGTPQEAWYNGIFLITPHKGLHPDFYAKRHLVPFGEYVPFRSILGWLNKVVPVGGDFTPGKGPHTMLVPFPQGDIPFGELVCFEDIFPDLAIQDVRAGAQVLFVATNCGWYGKGAAAMQQMTHSVLRAVETRRPVLRCGNDGWSGWIDEFGNVRGYVHNAQGSIFMRGDATINVTRDSRWIGRESFYVKHGDWFVLVSAGLAALAFALLRVQRAPQPAVVDADSGDTENTP</sequence>
<dbReference type="Pfam" id="PF20154">
    <property type="entry name" value="LNT_N"/>
    <property type="match status" value="1"/>
</dbReference>
<dbReference type="PROSITE" id="PS50263">
    <property type="entry name" value="CN_HYDROLASE"/>
    <property type="match status" value="1"/>
</dbReference>
<dbReference type="AlphaFoldDB" id="A0A1J5SAN3"/>
<reference evidence="10" key="1">
    <citation type="submission" date="2016-10" db="EMBL/GenBank/DDBJ databases">
        <title>Sequence of Gallionella enrichment culture.</title>
        <authorList>
            <person name="Poehlein A."/>
            <person name="Muehling M."/>
            <person name="Daniel R."/>
        </authorList>
    </citation>
    <scope>NUCLEOTIDE SEQUENCE</scope>
</reference>
<evidence type="ECO:0000256" key="2">
    <source>
        <dbReference type="ARBA" id="ARBA00022475"/>
    </source>
</evidence>
<evidence type="ECO:0000256" key="4">
    <source>
        <dbReference type="ARBA" id="ARBA00022692"/>
    </source>
</evidence>
<dbReference type="EC" id="2.3.1.-" evidence="10"/>
<dbReference type="InterPro" id="IPR003010">
    <property type="entry name" value="C-N_Hydrolase"/>
</dbReference>
<keyword evidence="6 8" id="KW-0472">Membrane</keyword>
<dbReference type="InterPro" id="IPR045378">
    <property type="entry name" value="LNT_N"/>
</dbReference>
<dbReference type="EMBL" id="MLJW01000051">
    <property type="protein sequence ID" value="OIR05250.1"/>
    <property type="molecule type" value="Genomic_DNA"/>
</dbReference>
<proteinExistence type="inferred from homology"/>
<dbReference type="PANTHER" id="PTHR38686:SF1">
    <property type="entry name" value="APOLIPOPROTEIN N-ACYLTRANSFERASE"/>
    <property type="match status" value="1"/>
</dbReference>
<dbReference type="InterPro" id="IPR004563">
    <property type="entry name" value="Apolipo_AcylTrfase"/>
</dbReference>
<feature type="transmembrane region" description="Helical" evidence="8">
    <location>
        <begin position="97"/>
        <end position="121"/>
    </location>
</feature>
<evidence type="ECO:0000259" key="9">
    <source>
        <dbReference type="PROSITE" id="PS50263"/>
    </source>
</evidence>
<evidence type="ECO:0000256" key="1">
    <source>
        <dbReference type="ARBA" id="ARBA00004651"/>
    </source>
</evidence>
<comment type="caution">
    <text evidence="10">The sequence shown here is derived from an EMBL/GenBank/DDBJ whole genome shotgun (WGS) entry which is preliminary data.</text>
</comment>
<evidence type="ECO:0000256" key="6">
    <source>
        <dbReference type="ARBA" id="ARBA00023136"/>
    </source>
</evidence>
<feature type="transmembrane region" description="Helical" evidence="8">
    <location>
        <begin position="216"/>
        <end position="232"/>
    </location>
</feature>
<evidence type="ECO:0000256" key="3">
    <source>
        <dbReference type="ARBA" id="ARBA00022679"/>
    </source>
</evidence>
<dbReference type="PANTHER" id="PTHR38686">
    <property type="entry name" value="APOLIPOPROTEIN N-ACYLTRANSFERASE"/>
    <property type="match status" value="1"/>
</dbReference>
<dbReference type="HAMAP" id="MF_01148">
    <property type="entry name" value="Lnt"/>
    <property type="match status" value="1"/>
</dbReference>
<feature type="transmembrane region" description="Helical" evidence="8">
    <location>
        <begin position="25"/>
        <end position="43"/>
    </location>
</feature>
<dbReference type="NCBIfam" id="TIGR00546">
    <property type="entry name" value="lnt"/>
    <property type="match status" value="1"/>
</dbReference>
<feature type="transmembrane region" description="Helical" evidence="8">
    <location>
        <begin position="72"/>
        <end position="91"/>
    </location>
</feature>
<keyword evidence="4 8" id="KW-0812">Transmembrane</keyword>
<gene>
    <name evidence="10" type="primary">lnt_6</name>
    <name evidence="10" type="ORF">GALL_125620</name>
</gene>
<accession>A0A1J5SAN3</accession>
<feature type="transmembrane region" description="Helical" evidence="8">
    <location>
        <begin position="175"/>
        <end position="195"/>
    </location>
</feature>
<evidence type="ECO:0000256" key="8">
    <source>
        <dbReference type="SAM" id="Phobius"/>
    </source>
</evidence>
<keyword evidence="5 8" id="KW-1133">Transmembrane helix</keyword>
<evidence type="ECO:0000313" key="10">
    <source>
        <dbReference type="EMBL" id="OIR05250.1"/>
    </source>
</evidence>
<keyword evidence="3 10" id="KW-0808">Transferase</keyword>
<dbReference type="GO" id="GO:0042158">
    <property type="term" value="P:lipoprotein biosynthetic process"/>
    <property type="evidence" value="ECO:0007669"/>
    <property type="project" value="InterPro"/>
</dbReference>
<organism evidence="10">
    <name type="scientific">mine drainage metagenome</name>
    <dbReference type="NCBI Taxonomy" id="410659"/>
    <lineage>
        <taxon>unclassified sequences</taxon>
        <taxon>metagenomes</taxon>
        <taxon>ecological metagenomes</taxon>
    </lineage>
</organism>
<feature type="domain" description="CN hydrolase" evidence="9">
    <location>
        <begin position="251"/>
        <end position="507"/>
    </location>
</feature>
<name>A0A1J5SAN3_9ZZZZ</name>
<dbReference type="CDD" id="cd07571">
    <property type="entry name" value="ALP_N-acyl_transferase"/>
    <property type="match status" value="1"/>
</dbReference>
<dbReference type="InterPro" id="IPR036526">
    <property type="entry name" value="C-N_Hydrolase_sf"/>
</dbReference>
<keyword evidence="10" id="KW-0449">Lipoprotein</keyword>
<evidence type="ECO:0000256" key="7">
    <source>
        <dbReference type="ARBA" id="ARBA00023315"/>
    </source>
</evidence>
<protein>
    <submittedName>
        <fullName evidence="10">Apolipoprotein N-acyltransferase</fullName>
        <ecNumber evidence="10">2.3.1.-</ecNumber>
    </submittedName>
</protein>
<dbReference type="Pfam" id="PF00795">
    <property type="entry name" value="CN_hydrolase"/>
    <property type="match status" value="1"/>
</dbReference>
<dbReference type="GO" id="GO:0005886">
    <property type="term" value="C:plasma membrane"/>
    <property type="evidence" value="ECO:0007669"/>
    <property type="project" value="UniProtKB-SubCell"/>
</dbReference>
<comment type="subcellular location">
    <subcellularLocation>
        <location evidence="1">Cell membrane</location>
        <topology evidence="1">Multi-pass membrane protein</topology>
    </subcellularLocation>
</comment>
<dbReference type="SUPFAM" id="SSF56317">
    <property type="entry name" value="Carbon-nitrogen hydrolase"/>
    <property type="match status" value="1"/>
</dbReference>
<dbReference type="GO" id="GO:0016410">
    <property type="term" value="F:N-acyltransferase activity"/>
    <property type="evidence" value="ECO:0007669"/>
    <property type="project" value="InterPro"/>
</dbReference>
<dbReference type="Gene3D" id="3.60.110.10">
    <property type="entry name" value="Carbon-nitrogen hydrolase"/>
    <property type="match status" value="1"/>
</dbReference>
<evidence type="ECO:0000256" key="5">
    <source>
        <dbReference type="ARBA" id="ARBA00022989"/>
    </source>
</evidence>
<keyword evidence="2" id="KW-1003">Cell membrane</keyword>
<keyword evidence="7 10" id="KW-0012">Acyltransferase</keyword>
<feature type="transmembrane region" description="Helical" evidence="8">
    <location>
        <begin position="133"/>
        <end position="155"/>
    </location>
</feature>